<accession>A0A822VBF2</accession>
<dbReference type="InterPro" id="IPR025419">
    <property type="entry name" value="DUF4142"/>
</dbReference>
<organism evidence="2 3">
    <name type="scientific">Agrobacterium tumefaciens str. B6</name>
    <dbReference type="NCBI Taxonomy" id="1183423"/>
    <lineage>
        <taxon>Bacteria</taxon>
        <taxon>Pseudomonadati</taxon>
        <taxon>Pseudomonadota</taxon>
        <taxon>Alphaproteobacteria</taxon>
        <taxon>Hyphomicrobiales</taxon>
        <taxon>Rhizobiaceae</taxon>
        <taxon>Rhizobium/Agrobacterium group</taxon>
        <taxon>Agrobacterium</taxon>
        <taxon>Agrobacterium tumefaciens complex</taxon>
    </lineage>
</organism>
<dbReference type="Proteomes" id="UP000192074">
    <property type="component" value="Unassembled WGS sequence"/>
</dbReference>
<dbReference type="EMBL" id="FCNL01000040">
    <property type="protein sequence ID" value="CVI24324.1"/>
    <property type="molecule type" value="Genomic_DNA"/>
</dbReference>
<dbReference type="InterPro" id="IPR012347">
    <property type="entry name" value="Ferritin-like"/>
</dbReference>
<comment type="caution">
    <text evidence="2">The sequence shown here is derived from an EMBL/GenBank/DDBJ whole genome shotgun (WGS) entry which is preliminary data.</text>
</comment>
<sequence length="67" mass="7684">MLDNLKKLESAEFVEQYKEDQVSVHEDAVDLFKRYSEGGENPALKSWAAKTLPALQHHLKVAEDQEK</sequence>
<name>A0A822VBF2_AGRTU</name>
<dbReference type="Gene3D" id="1.20.1260.10">
    <property type="match status" value="1"/>
</dbReference>
<dbReference type="AlphaFoldDB" id="A0A822VBF2"/>
<protein>
    <recommendedName>
        <fullName evidence="1">DUF4142 domain-containing protein</fullName>
    </recommendedName>
</protein>
<proteinExistence type="predicted"/>
<reference evidence="2 3" key="1">
    <citation type="submission" date="2016-01" db="EMBL/GenBank/DDBJ databases">
        <authorList>
            <person name="Regsiter A."/>
            <person name="william w."/>
        </authorList>
    </citation>
    <scope>NUCLEOTIDE SEQUENCE [LARGE SCALE GENOMIC DNA]</scope>
    <source>
        <strain evidence="2 3">B6</strain>
    </source>
</reference>
<evidence type="ECO:0000259" key="1">
    <source>
        <dbReference type="Pfam" id="PF13628"/>
    </source>
</evidence>
<evidence type="ECO:0000313" key="3">
    <source>
        <dbReference type="Proteomes" id="UP000192074"/>
    </source>
</evidence>
<dbReference type="Pfam" id="PF13628">
    <property type="entry name" value="DUF4142"/>
    <property type="match status" value="1"/>
</dbReference>
<gene>
    <name evidence="2" type="ORF">AGR4A_pAt10068</name>
</gene>
<feature type="domain" description="DUF4142" evidence="1">
    <location>
        <begin position="1"/>
        <end position="63"/>
    </location>
</feature>
<evidence type="ECO:0000313" key="2">
    <source>
        <dbReference type="EMBL" id="CVI24324.1"/>
    </source>
</evidence>